<keyword evidence="5" id="KW-1185">Reference proteome</keyword>
<dbReference type="AlphaFoldDB" id="A0A7U4RR46"/>
<dbReference type="PANTHER" id="PTHR20857:SF15">
    <property type="entry name" value="THIAMINE-PHOSPHATE SYNTHASE"/>
    <property type="match status" value="1"/>
</dbReference>
<dbReference type="CDD" id="cd00564">
    <property type="entry name" value="TMP_TenI"/>
    <property type="match status" value="1"/>
</dbReference>
<dbReference type="SUPFAM" id="SSF51391">
    <property type="entry name" value="Thiamin phosphate synthase"/>
    <property type="match status" value="1"/>
</dbReference>
<dbReference type="Pfam" id="PF02581">
    <property type="entry name" value="TMP-TENI"/>
    <property type="match status" value="1"/>
</dbReference>
<gene>
    <name evidence="4" type="ORF">YH65_08500</name>
</gene>
<dbReference type="InterPro" id="IPR022998">
    <property type="entry name" value="ThiamineP_synth_TenI"/>
</dbReference>
<organism evidence="4 5">
    <name type="scientific">Sulfurovum lithotrophicum</name>
    <dbReference type="NCBI Taxonomy" id="206403"/>
    <lineage>
        <taxon>Bacteria</taxon>
        <taxon>Pseudomonadati</taxon>
        <taxon>Campylobacterota</taxon>
        <taxon>Epsilonproteobacteria</taxon>
        <taxon>Campylobacterales</taxon>
        <taxon>Sulfurovaceae</taxon>
        <taxon>Sulfurovum</taxon>
    </lineage>
</organism>
<feature type="domain" description="Thiamine phosphate synthase/TenI" evidence="3">
    <location>
        <begin position="21"/>
        <end position="187"/>
    </location>
</feature>
<proteinExistence type="predicted"/>
<name>A0A7U4RR46_9BACT</name>
<protein>
    <submittedName>
        <fullName evidence="4">Thiamine-phosphate diphosphorylase</fullName>
    </submittedName>
</protein>
<comment type="pathway">
    <text evidence="1">Cofactor biosynthesis; thiamine diphosphate biosynthesis.</text>
</comment>
<reference evidence="5" key="2">
    <citation type="journal article" date="2017" name="Stand. Genomic Sci.">
        <title>Complete genome sequence of the sulfur-oxidizing chemolithoautotrophic Sulfurovum lithotrophicum 42BKTT.</title>
        <authorList>
            <person name="Jeon W."/>
            <person name="Priscilla L."/>
            <person name="Park G."/>
            <person name="Lee H."/>
            <person name="Lee N."/>
            <person name="Lee D."/>
            <person name="Kwon H."/>
            <person name="Ahn I."/>
            <person name="Lee C."/>
            <person name="Lee H."/>
            <person name="Ahn J."/>
        </authorList>
    </citation>
    <scope>NUCLEOTIDE SEQUENCE [LARGE SCALE GENOMIC DNA]</scope>
    <source>
        <strain evidence="5">ATCC BAA-797 / 42BKT</strain>
    </source>
</reference>
<keyword evidence="2" id="KW-0784">Thiamine biosynthesis</keyword>
<evidence type="ECO:0000259" key="3">
    <source>
        <dbReference type="Pfam" id="PF02581"/>
    </source>
</evidence>
<evidence type="ECO:0000256" key="1">
    <source>
        <dbReference type="ARBA" id="ARBA00004948"/>
    </source>
</evidence>
<accession>A0A7U4RR46</accession>
<dbReference type="GO" id="GO:0009228">
    <property type="term" value="P:thiamine biosynthetic process"/>
    <property type="evidence" value="ECO:0007669"/>
    <property type="project" value="UniProtKB-KW"/>
</dbReference>
<reference evidence="4 5" key="1">
    <citation type="submission" date="2015-04" db="EMBL/GenBank/DDBJ databases">
        <title>Complete genome sequence of Sulfurovum lithotrophicum ATCC BAA-797T.</title>
        <authorList>
            <person name="Ahn J."/>
            <person name="Park G."/>
            <person name="Jeon W."/>
            <person name="Jang Y."/>
            <person name="Jang M."/>
            <person name="Lee H."/>
            <person name="Lee H."/>
        </authorList>
    </citation>
    <scope>NUCLEOTIDE SEQUENCE [LARGE SCALE GENOMIC DNA]</scope>
    <source>
        <strain evidence="5">ATCC BAA-797 / 42BKT</strain>
    </source>
</reference>
<dbReference type="GO" id="GO:0004789">
    <property type="term" value="F:thiamine-phosphate diphosphorylase activity"/>
    <property type="evidence" value="ECO:0007669"/>
    <property type="project" value="TreeGrafter"/>
</dbReference>
<dbReference type="Proteomes" id="UP000034444">
    <property type="component" value="Chromosome"/>
</dbReference>
<dbReference type="KEGG" id="slh:YH65_08500"/>
<dbReference type="InterPro" id="IPR036206">
    <property type="entry name" value="ThiamineP_synth_sf"/>
</dbReference>
<dbReference type="InterPro" id="IPR013785">
    <property type="entry name" value="Aldolase_TIM"/>
</dbReference>
<dbReference type="EMBL" id="CP011308">
    <property type="protein sequence ID" value="AKF25417.1"/>
    <property type="molecule type" value="Genomic_DNA"/>
</dbReference>
<dbReference type="PANTHER" id="PTHR20857">
    <property type="entry name" value="THIAMINE-PHOSPHATE PYROPHOSPHORYLASE"/>
    <property type="match status" value="1"/>
</dbReference>
<evidence type="ECO:0000313" key="4">
    <source>
        <dbReference type="EMBL" id="AKF25417.1"/>
    </source>
</evidence>
<dbReference type="OrthoDB" id="9810880at2"/>
<dbReference type="GO" id="GO:0005737">
    <property type="term" value="C:cytoplasm"/>
    <property type="evidence" value="ECO:0007669"/>
    <property type="project" value="TreeGrafter"/>
</dbReference>
<sequence>MRFPKCNESPLGIYPVVDRADKLRPLYECGITTAQLRVKDMEGKALEQEIIEAIRISEEFKARLFVNDYWQLAIEHDAYGIHLGQEDIREADVAAIFDAGIRLGISTHTPEEIDIALGFEPSYIAIGPVFVPISKELKYNTVGIGLLKSWAESVDYPVVAIGGITLDNIKEVAQTKAASGIAMISGVLEADKVSKEKTKVLIEVFETYGV</sequence>
<dbReference type="RefSeq" id="WP_046551493.1">
    <property type="nucleotide sequence ID" value="NZ_CP011308.1"/>
</dbReference>
<dbReference type="Gene3D" id="3.20.20.70">
    <property type="entry name" value="Aldolase class I"/>
    <property type="match status" value="1"/>
</dbReference>
<evidence type="ECO:0000256" key="2">
    <source>
        <dbReference type="ARBA" id="ARBA00022977"/>
    </source>
</evidence>
<evidence type="ECO:0000313" key="5">
    <source>
        <dbReference type="Proteomes" id="UP000034444"/>
    </source>
</evidence>